<dbReference type="GO" id="GO:0043022">
    <property type="term" value="F:ribosome binding"/>
    <property type="evidence" value="ECO:0007669"/>
    <property type="project" value="TreeGrafter"/>
</dbReference>
<name>A0A839Z1F1_9HYPH</name>
<dbReference type="GO" id="GO:0072344">
    <property type="term" value="P:rescue of stalled ribosome"/>
    <property type="evidence" value="ECO:0007669"/>
    <property type="project" value="TreeGrafter"/>
</dbReference>
<dbReference type="PANTHER" id="PTHR47814">
    <property type="entry name" value="PEPTIDYL-TRNA HYDROLASE ARFB"/>
    <property type="match status" value="1"/>
</dbReference>
<proteinExistence type="predicted"/>
<dbReference type="GO" id="GO:0003747">
    <property type="term" value="F:translation release factor activity"/>
    <property type="evidence" value="ECO:0007669"/>
    <property type="project" value="InterPro"/>
</dbReference>
<dbReference type="InterPro" id="IPR000352">
    <property type="entry name" value="Pep_chain_release_fac_I"/>
</dbReference>
<dbReference type="EMBL" id="JACICD010000002">
    <property type="protein sequence ID" value="MBB3770554.1"/>
    <property type="molecule type" value="Genomic_DNA"/>
</dbReference>
<evidence type="ECO:0000313" key="4">
    <source>
        <dbReference type="Proteomes" id="UP000533469"/>
    </source>
</evidence>
<dbReference type="Proteomes" id="UP000533469">
    <property type="component" value="Unassembled WGS sequence"/>
</dbReference>
<evidence type="ECO:0000256" key="1">
    <source>
        <dbReference type="SAM" id="MobiDB-lite"/>
    </source>
</evidence>
<keyword evidence="4" id="KW-1185">Reference proteome</keyword>
<dbReference type="RefSeq" id="WP_183188750.1">
    <property type="nucleotide sequence ID" value="NZ_JACICD010000002.1"/>
</dbReference>
<dbReference type="PROSITE" id="PS00745">
    <property type="entry name" value="RF_PROK_I"/>
    <property type="match status" value="1"/>
</dbReference>
<comment type="caution">
    <text evidence="3">The sequence shown here is derived from an EMBL/GenBank/DDBJ whole genome shotgun (WGS) entry which is preliminary data.</text>
</comment>
<dbReference type="Gene3D" id="3.30.160.20">
    <property type="match status" value="1"/>
</dbReference>
<dbReference type="Pfam" id="PF00472">
    <property type="entry name" value="RF-1"/>
    <property type="match status" value="1"/>
</dbReference>
<dbReference type="GO" id="GO:0004045">
    <property type="term" value="F:peptidyl-tRNA hydrolase activity"/>
    <property type="evidence" value="ECO:0007669"/>
    <property type="project" value="TreeGrafter"/>
</dbReference>
<dbReference type="SUPFAM" id="SSF110916">
    <property type="entry name" value="Peptidyl-tRNA hydrolase domain-like"/>
    <property type="match status" value="1"/>
</dbReference>
<evidence type="ECO:0000259" key="2">
    <source>
        <dbReference type="PROSITE" id="PS00745"/>
    </source>
</evidence>
<protein>
    <submittedName>
        <fullName evidence="3">Ribosome-associated protein</fullName>
    </submittedName>
</protein>
<evidence type="ECO:0000313" key="3">
    <source>
        <dbReference type="EMBL" id="MBB3770554.1"/>
    </source>
</evidence>
<sequence length="144" mass="16097">MIPVTPRVWLDEREIEETFVRASGPGGQNVNKVSTAVQLRFDVRHSATLPEAVKARLERIAGRRLTNDGVIVLVAQRFRTQERNREDAVARLVEMVREATVAPIIRRPTRPTLGSKIRRLEGKARRSGVKAIRRDRPGGGGGED</sequence>
<accession>A0A839Z1F1</accession>
<organism evidence="3 4">
    <name type="scientific">Ancylobacter tetraedralis</name>
    <dbReference type="NCBI Taxonomy" id="217068"/>
    <lineage>
        <taxon>Bacteria</taxon>
        <taxon>Pseudomonadati</taxon>
        <taxon>Pseudomonadota</taxon>
        <taxon>Alphaproteobacteria</taxon>
        <taxon>Hyphomicrobiales</taxon>
        <taxon>Xanthobacteraceae</taxon>
        <taxon>Ancylobacter</taxon>
    </lineage>
</organism>
<dbReference type="PANTHER" id="PTHR47814:SF1">
    <property type="entry name" value="PEPTIDYL-TRNA HYDROLASE ARFB"/>
    <property type="match status" value="1"/>
</dbReference>
<dbReference type="AlphaFoldDB" id="A0A839Z1F1"/>
<dbReference type="NCBIfam" id="NF006718">
    <property type="entry name" value="PRK09256.1"/>
    <property type="match status" value="1"/>
</dbReference>
<gene>
    <name evidence="3" type="ORF">FHS55_001149</name>
</gene>
<feature type="region of interest" description="Disordered" evidence="1">
    <location>
        <begin position="119"/>
        <end position="144"/>
    </location>
</feature>
<feature type="domain" description="Prokaryotic-type class I peptide chain release factors" evidence="2">
    <location>
        <begin position="21"/>
        <end position="37"/>
    </location>
</feature>
<reference evidence="3 4" key="1">
    <citation type="submission" date="2020-08" db="EMBL/GenBank/DDBJ databases">
        <title>Genomic Encyclopedia of Type Strains, Phase IV (KMG-IV): sequencing the most valuable type-strain genomes for metagenomic binning, comparative biology and taxonomic classification.</title>
        <authorList>
            <person name="Goeker M."/>
        </authorList>
    </citation>
    <scope>NUCLEOTIDE SEQUENCE [LARGE SCALE GENOMIC DNA]</scope>
    <source>
        <strain evidence="3 4">DSM 5895</strain>
    </source>
</reference>